<keyword evidence="3" id="KW-1185">Reference proteome</keyword>
<feature type="compositionally biased region" description="Acidic residues" evidence="1">
    <location>
        <begin position="8"/>
        <end position="23"/>
    </location>
</feature>
<evidence type="ECO:0000256" key="1">
    <source>
        <dbReference type="SAM" id="MobiDB-lite"/>
    </source>
</evidence>
<evidence type="ECO:0000313" key="3">
    <source>
        <dbReference type="Proteomes" id="UP000054549"/>
    </source>
</evidence>
<protein>
    <submittedName>
        <fullName evidence="2">Uncharacterized protein</fullName>
    </submittedName>
</protein>
<accession>A0A0C2X2W5</accession>
<sequence length="84" mass="9473">MARLQGGEGEDDGNNEEGKEDEEFEILGNKGVFSEPVYMGLKCVVYRVPDEYDFDVAMMDEQRLLGVKLGRNGRPEIIKVLYIG</sequence>
<evidence type="ECO:0000313" key="2">
    <source>
        <dbReference type="EMBL" id="KIL63038.1"/>
    </source>
</evidence>
<dbReference type="InParanoid" id="A0A0C2X2W5"/>
<name>A0A0C2X2W5_AMAMK</name>
<dbReference type="HOGENOM" id="CLU_2526975_0_0_1"/>
<reference evidence="2 3" key="1">
    <citation type="submission" date="2014-04" db="EMBL/GenBank/DDBJ databases">
        <title>Evolutionary Origins and Diversification of the Mycorrhizal Mutualists.</title>
        <authorList>
            <consortium name="DOE Joint Genome Institute"/>
            <consortium name="Mycorrhizal Genomics Consortium"/>
            <person name="Kohler A."/>
            <person name="Kuo A."/>
            <person name="Nagy L.G."/>
            <person name="Floudas D."/>
            <person name="Copeland A."/>
            <person name="Barry K.W."/>
            <person name="Cichocki N."/>
            <person name="Veneault-Fourrey C."/>
            <person name="LaButti K."/>
            <person name="Lindquist E.A."/>
            <person name="Lipzen A."/>
            <person name="Lundell T."/>
            <person name="Morin E."/>
            <person name="Murat C."/>
            <person name="Riley R."/>
            <person name="Ohm R."/>
            <person name="Sun H."/>
            <person name="Tunlid A."/>
            <person name="Henrissat B."/>
            <person name="Grigoriev I.V."/>
            <person name="Hibbett D.S."/>
            <person name="Martin F."/>
        </authorList>
    </citation>
    <scope>NUCLEOTIDE SEQUENCE [LARGE SCALE GENOMIC DNA]</scope>
    <source>
        <strain evidence="2 3">Koide BX008</strain>
    </source>
</reference>
<dbReference type="OrthoDB" id="3149552at2759"/>
<dbReference type="Proteomes" id="UP000054549">
    <property type="component" value="Unassembled WGS sequence"/>
</dbReference>
<gene>
    <name evidence="2" type="ORF">M378DRAFT_12411</name>
</gene>
<proteinExistence type="predicted"/>
<dbReference type="AlphaFoldDB" id="A0A0C2X2W5"/>
<dbReference type="EMBL" id="KN818263">
    <property type="protein sequence ID" value="KIL63038.1"/>
    <property type="molecule type" value="Genomic_DNA"/>
</dbReference>
<organism evidence="2 3">
    <name type="scientific">Amanita muscaria (strain Koide BX008)</name>
    <dbReference type="NCBI Taxonomy" id="946122"/>
    <lineage>
        <taxon>Eukaryota</taxon>
        <taxon>Fungi</taxon>
        <taxon>Dikarya</taxon>
        <taxon>Basidiomycota</taxon>
        <taxon>Agaricomycotina</taxon>
        <taxon>Agaricomycetes</taxon>
        <taxon>Agaricomycetidae</taxon>
        <taxon>Agaricales</taxon>
        <taxon>Pluteineae</taxon>
        <taxon>Amanitaceae</taxon>
        <taxon>Amanita</taxon>
    </lineage>
</organism>
<feature type="region of interest" description="Disordered" evidence="1">
    <location>
        <begin position="1"/>
        <end position="23"/>
    </location>
</feature>